<evidence type="ECO:0000313" key="2">
    <source>
        <dbReference type="Proteomes" id="UP000074382"/>
    </source>
</evidence>
<keyword evidence="1" id="KW-0808">Transferase</keyword>
<dbReference type="PATRIC" id="fig|665004.4.peg.694"/>
<gene>
    <name evidence="1" type="ORF">AC529_14960</name>
</gene>
<dbReference type="STRING" id="665004.AC529_14960"/>
<dbReference type="AlphaFoldDB" id="A0A147KF53"/>
<dbReference type="InterPro" id="IPR021787">
    <property type="entry name" value="DUF3352"/>
</dbReference>
<accession>A0A147KF53</accession>
<dbReference type="Proteomes" id="UP000074382">
    <property type="component" value="Unassembled WGS sequence"/>
</dbReference>
<dbReference type="EMBL" id="LGEM01000104">
    <property type="protein sequence ID" value="KUP95922.1"/>
    <property type="molecule type" value="Genomic_DNA"/>
</dbReference>
<protein>
    <submittedName>
        <fullName evidence="1">Acyltransferase</fullName>
    </submittedName>
</protein>
<dbReference type="GO" id="GO:0016746">
    <property type="term" value="F:acyltransferase activity"/>
    <property type="evidence" value="ECO:0007669"/>
    <property type="project" value="UniProtKB-KW"/>
</dbReference>
<keyword evidence="2" id="KW-1185">Reference proteome</keyword>
<dbReference type="Pfam" id="PF11832">
    <property type="entry name" value="DUF3352"/>
    <property type="match status" value="1"/>
</dbReference>
<comment type="caution">
    <text evidence="1">The sequence shown here is derived from an EMBL/GenBank/DDBJ whole genome shotgun (WGS) entry which is preliminary data.</text>
</comment>
<proteinExistence type="predicted"/>
<keyword evidence="1" id="KW-0012">Acyltransferase</keyword>
<sequence length="469" mass="50230">MIPLSIVLALALIGGGAWASVALVNSLFGGPQPESVLPGSSLAYAKVDLKPTGRQWASYAQFYERLPDTVQDDLGSAEEDFGRELFEEMYPDLGLDYDTEVEPWLGQRVGLAVWSGPEDELVFAVALAVEDEELAEETLVRIQSQDDSLFFEVVDGFAVLSDSQTALNDRRAQVERVGTLEDNETFSADLDEIGEGVATVWADYGAMAQDPTAAAEFDLDDLSEVGEISGRFAAVVRVESEYLEFQADVFDAGVDGETLFSESVPAGGITALHDLPDNSVVALGGDGLDAVAQEIWEANRESIESAPDYADIDAMLREIGLRLPADFHKLLGTQTALGITDLAGLDFFFGTDDPSFELRLTGADSDLWSELLAPSDYSYGSTPTVTTDGDTTVVSMGTAGTGRLGDDPVFQQTMAGLGEAHLALYADLRVVAEMEEDPWPQQWGGLGGALQFHEGGSASLNLRWVPSPG</sequence>
<organism evidence="1 2">
    <name type="scientific">Thermobifida cellulosilytica TB100</name>
    <dbReference type="NCBI Taxonomy" id="665004"/>
    <lineage>
        <taxon>Bacteria</taxon>
        <taxon>Bacillati</taxon>
        <taxon>Actinomycetota</taxon>
        <taxon>Actinomycetes</taxon>
        <taxon>Streptosporangiales</taxon>
        <taxon>Nocardiopsidaceae</taxon>
        <taxon>Thermobifida</taxon>
    </lineage>
</organism>
<name>A0A147KF53_THECS</name>
<evidence type="ECO:0000313" key="1">
    <source>
        <dbReference type="EMBL" id="KUP95922.1"/>
    </source>
</evidence>
<reference evidence="2" key="1">
    <citation type="journal article" date="2017" name="Acta Aliment.">
        <title>Plant polysaccharide degrading enzyme system of Thermpbifida cellulosilytica TB100 revealed by de novo genome project data.</title>
        <authorList>
            <person name="Toth A."/>
            <person name="Baka E."/>
            <person name="Luzics S."/>
            <person name="Bata-Vidacs I."/>
            <person name="Nagy I."/>
            <person name="Balint B."/>
            <person name="Herceg R."/>
            <person name="Olasz F."/>
            <person name="Wilk T."/>
            <person name="Nagy T."/>
            <person name="Kriszt B."/>
            <person name="Nagy I."/>
            <person name="Kukolya J."/>
        </authorList>
    </citation>
    <scope>NUCLEOTIDE SEQUENCE [LARGE SCALE GENOMIC DNA]</scope>
    <source>
        <strain evidence="2">TB100</strain>
    </source>
</reference>